<reference evidence="2" key="1">
    <citation type="submission" date="2023-06" db="EMBL/GenBank/DDBJ databases">
        <title>Genome-scale phylogeny and comparative genomics of the fungal order Sordariales.</title>
        <authorList>
            <consortium name="Lawrence Berkeley National Laboratory"/>
            <person name="Hensen N."/>
            <person name="Bonometti L."/>
            <person name="Westerberg I."/>
            <person name="Brannstrom I.O."/>
            <person name="Guillou S."/>
            <person name="Cros-Aarteil S."/>
            <person name="Calhoun S."/>
            <person name="Haridas S."/>
            <person name="Kuo A."/>
            <person name="Mondo S."/>
            <person name="Pangilinan J."/>
            <person name="Riley R."/>
            <person name="Labutti K."/>
            <person name="Andreopoulos B."/>
            <person name="Lipzen A."/>
            <person name="Chen C."/>
            <person name="Yanf M."/>
            <person name="Daum C."/>
            <person name="Ng V."/>
            <person name="Clum A."/>
            <person name="Steindorff A."/>
            <person name="Ohm R."/>
            <person name="Martin F."/>
            <person name="Silar P."/>
            <person name="Natvig D."/>
            <person name="Lalanne C."/>
            <person name="Gautier V."/>
            <person name="Ament-Velasquez S.L."/>
            <person name="Kruys A."/>
            <person name="Hutchinson M.I."/>
            <person name="Powell A.J."/>
            <person name="Barry K."/>
            <person name="Miller A.N."/>
            <person name="Grigoriev I.V."/>
            <person name="Debuchy R."/>
            <person name="Gladieux P."/>
            <person name="Thoren M.H."/>
            <person name="Johannesson H."/>
        </authorList>
    </citation>
    <scope>NUCLEOTIDE SEQUENCE</scope>
    <source>
        <strain evidence="2">SMH4607-1</strain>
    </source>
</reference>
<keyword evidence="1" id="KW-0812">Transmembrane</keyword>
<sequence length="59" mass="6932">MRSLNYSPYAPRPRRSAQLVVLWMVVFIGILVATWYISTRHTEAAAEYVDKLLRKKLHD</sequence>
<evidence type="ECO:0000256" key="1">
    <source>
        <dbReference type="SAM" id="Phobius"/>
    </source>
</evidence>
<comment type="caution">
    <text evidence="2">The sequence shown here is derived from an EMBL/GenBank/DDBJ whole genome shotgun (WGS) entry which is preliminary data.</text>
</comment>
<evidence type="ECO:0000313" key="3">
    <source>
        <dbReference type="Proteomes" id="UP001172102"/>
    </source>
</evidence>
<keyword evidence="1" id="KW-0472">Membrane</keyword>
<organism evidence="2 3">
    <name type="scientific">Lasiosphaeris hirsuta</name>
    <dbReference type="NCBI Taxonomy" id="260670"/>
    <lineage>
        <taxon>Eukaryota</taxon>
        <taxon>Fungi</taxon>
        <taxon>Dikarya</taxon>
        <taxon>Ascomycota</taxon>
        <taxon>Pezizomycotina</taxon>
        <taxon>Sordariomycetes</taxon>
        <taxon>Sordariomycetidae</taxon>
        <taxon>Sordariales</taxon>
        <taxon>Lasiosphaeriaceae</taxon>
        <taxon>Lasiosphaeris</taxon>
    </lineage>
</organism>
<protein>
    <submittedName>
        <fullName evidence="2">Uncharacterized protein</fullName>
    </submittedName>
</protein>
<dbReference type="EMBL" id="JAUKUA010000007">
    <property type="protein sequence ID" value="KAK0705226.1"/>
    <property type="molecule type" value="Genomic_DNA"/>
</dbReference>
<keyword evidence="1" id="KW-1133">Transmembrane helix</keyword>
<dbReference type="AlphaFoldDB" id="A0AA39ZX17"/>
<evidence type="ECO:0000313" key="2">
    <source>
        <dbReference type="EMBL" id="KAK0705226.1"/>
    </source>
</evidence>
<proteinExistence type="predicted"/>
<dbReference type="Proteomes" id="UP001172102">
    <property type="component" value="Unassembled WGS sequence"/>
</dbReference>
<gene>
    <name evidence="2" type="ORF">B0H67DRAFT_593515</name>
</gene>
<feature type="transmembrane region" description="Helical" evidence="1">
    <location>
        <begin position="20"/>
        <end position="38"/>
    </location>
</feature>
<keyword evidence="3" id="KW-1185">Reference proteome</keyword>
<name>A0AA39ZX17_9PEZI</name>
<accession>A0AA39ZX17</accession>